<dbReference type="PANTHER" id="PTHR46288">
    <property type="entry name" value="PHORBOL-ESTER/DAG-TYPE DOMAIN-CONTAINING PROTEIN"/>
    <property type="match status" value="1"/>
</dbReference>
<dbReference type="PANTHER" id="PTHR46288:SF37">
    <property type="entry name" value="CHROMATIN REGULATOR PHD FAMILY"/>
    <property type="match status" value="1"/>
</dbReference>
<keyword evidence="4" id="KW-1185">Reference proteome</keyword>
<keyword evidence="1" id="KW-0677">Repeat</keyword>
<sequence length="288" mass="32437">MEVYKHFSHPHNLSFHKSLEGAQLTCTGCKFPCTGTPVYSCRRCKFFLHDQCFDAARSLIHPSHPAHPLSLFPSSTYTAGSFICNSCNQTGSGLCFCCSICEFDLHVHCAYKDLKPKSDKSIDPPKQLQLKAHPSHPLLYLPNPPYADDIVCTCDVCGMVCEGELYNCGVCGYDAHVGCCNLPETVRREDHEHALSLLHVNPHETFECDVCRGGVAQKHCMYYCMSGCDYGMHVQCVSAKVTEKAPMDAMAFQVEMFKLQNQMKIHQMMIDTKLMGISGLHHNRYYRY</sequence>
<dbReference type="InterPro" id="IPR046349">
    <property type="entry name" value="C1-like_sf"/>
</dbReference>
<dbReference type="SUPFAM" id="SSF57889">
    <property type="entry name" value="Cysteine-rich domain"/>
    <property type="match status" value="3"/>
</dbReference>
<proteinExistence type="predicted"/>
<protein>
    <recommendedName>
        <fullName evidence="2">DC1 domain-containing protein</fullName>
    </recommendedName>
</protein>
<organism evidence="3 4">
    <name type="scientific">Lactuca saligna</name>
    <name type="common">Willowleaf lettuce</name>
    <dbReference type="NCBI Taxonomy" id="75948"/>
    <lineage>
        <taxon>Eukaryota</taxon>
        <taxon>Viridiplantae</taxon>
        <taxon>Streptophyta</taxon>
        <taxon>Embryophyta</taxon>
        <taxon>Tracheophyta</taxon>
        <taxon>Spermatophyta</taxon>
        <taxon>Magnoliopsida</taxon>
        <taxon>eudicotyledons</taxon>
        <taxon>Gunneridae</taxon>
        <taxon>Pentapetalae</taxon>
        <taxon>asterids</taxon>
        <taxon>campanulids</taxon>
        <taxon>Asterales</taxon>
        <taxon>Asteraceae</taxon>
        <taxon>Cichorioideae</taxon>
        <taxon>Cichorieae</taxon>
        <taxon>Lactucinae</taxon>
        <taxon>Lactuca</taxon>
    </lineage>
</organism>
<reference evidence="3" key="1">
    <citation type="submission" date="2023-04" db="EMBL/GenBank/DDBJ databases">
        <authorList>
            <person name="Vijverberg K."/>
            <person name="Xiong W."/>
            <person name="Schranz E."/>
        </authorList>
    </citation>
    <scope>NUCLEOTIDE SEQUENCE</scope>
</reference>
<dbReference type="EMBL" id="OX465083">
    <property type="protein sequence ID" value="CAI9293076.1"/>
    <property type="molecule type" value="Genomic_DNA"/>
</dbReference>
<evidence type="ECO:0000313" key="4">
    <source>
        <dbReference type="Proteomes" id="UP001177003"/>
    </source>
</evidence>
<evidence type="ECO:0000259" key="2">
    <source>
        <dbReference type="Pfam" id="PF03107"/>
    </source>
</evidence>
<dbReference type="InterPro" id="IPR004146">
    <property type="entry name" value="DC1"/>
</dbReference>
<accession>A0AA35ZI62</accession>
<gene>
    <name evidence="3" type="ORF">LSALG_LOCUS32105</name>
</gene>
<evidence type="ECO:0000256" key="1">
    <source>
        <dbReference type="ARBA" id="ARBA00022737"/>
    </source>
</evidence>
<feature type="domain" description="DC1" evidence="2">
    <location>
        <begin position="7"/>
        <end position="52"/>
    </location>
</feature>
<evidence type="ECO:0000313" key="3">
    <source>
        <dbReference type="EMBL" id="CAI9293076.1"/>
    </source>
</evidence>
<dbReference type="Proteomes" id="UP001177003">
    <property type="component" value="Chromosome 7"/>
</dbReference>
<dbReference type="Pfam" id="PF03107">
    <property type="entry name" value="C1_2"/>
    <property type="match status" value="3"/>
</dbReference>
<dbReference type="AlphaFoldDB" id="A0AA35ZI62"/>
<feature type="domain" description="DC1" evidence="2">
    <location>
        <begin position="62"/>
        <end position="110"/>
    </location>
</feature>
<name>A0AA35ZI62_LACSI</name>
<feature type="domain" description="DC1" evidence="2">
    <location>
        <begin position="191"/>
        <end position="237"/>
    </location>
</feature>